<dbReference type="EMBL" id="BPLF01000003">
    <property type="protein sequence ID" value="GIX64170.1"/>
    <property type="molecule type" value="Genomic_DNA"/>
</dbReference>
<evidence type="ECO:0000313" key="2">
    <source>
        <dbReference type="EMBL" id="GIX64170.1"/>
    </source>
</evidence>
<protein>
    <submittedName>
        <fullName evidence="2">SprA protein</fullName>
    </submittedName>
</protein>
<feature type="domain" description="CS" evidence="1">
    <location>
        <begin position="71"/>
        <end position="195"/>
    </location>
</feature>
<sequence length="207" mass="23755">MPIDYSKWDNLAVSDSDDDTKPHVIKLDPSQRVELGRGGYKILSGGASAGRRRDLSALSKFWKHHVKNGTVVVRSHAFSQDRYDICLLIAVRPEGRSRFEVTVTESDLQILCAGRVVFHKEFYAKVRSGDDFVNWQVVRQEVDWNALETYCESAGSGGPDAEITFTELYEQTFVEIELKKQTSIQDCFIWWPKAFKVRSHLHFVFHI</sequence>
<evidence type="ECO:0000313" key="3">
    <source>
        <dbReference type="Proteomes" id="UP001497744"/>
    </source>
</evidence>
<dbReference type="RefSeq" id="XP_067716239.1">
    <property type="nucleotide sequence ID" value="XM_067860138.1"/>
</dbReference>
<dbReference type="InterPro" id="IPR007052">
    <property type="entry name" value="CS_dom"/>
</dbReference>
<organism evidence="2 3">
    <name type="scientific">Babesia caballi</name>
    <dbReference type="NCBI Taxonomy" id="5871"/>
    <lineage>
        <taxon>Eukaryota</taxon>
        <taxon>Sar</taxon>
        <taxon>Alveolata</taxon>
        <taxon>Apicomplexa</taxon>
        <taxon>Aconoidasida</taxon>
        <taxon>Piroplasmida</taxon>
        <taxon>Babesiidae</taxon>
        <taxon>Babesia</taxon>
    </lineage>
</organism>
<dbReference type="PROSITE" id="PS51203">
    <property type="entry name" value="CS"/>
    <property type="match status" value="1"/>
</dbReference>
<accession>A0AAV4LX28</accession>
<evidence type="ECO:0000259" key="1">
    <source>
        <dbReference type="PROSITE" id="PS51203"/>
    </source>
</evidence>
<dbReference type="Proteomes" id="UP001497744">
    <property type="component" value="Unassembled WGS sequence"/>
</dbReference>
<comment type="caution">
    <text evidence="2">The sequence shown here is derived from an EMBL/GenBank/DDBJ whole genome shotgun (WGS) entry which is preliminary data.</text>
</comment>
<reference evidence="2 3" key="1">
    <citation type="submission" date="2021-06" db="EMBL/GenBank/DDBJ databases">
        <title>Genome sequence of Babesia caballi.</title>
        <authorList>
            <person name="Yamagishi J."/>
            <person name="Kidaka T."/>
            <person name="Ochi A."/>
        </authorList>
    </citation>
    <scope>NUCLEOTIDE SEQUENCE [LARGE SCALE GENOMIC DNA]</scope>
    <source>
        <strain evidence="2">USDA-D6B2</strain>
    </source>
</reference>
<dbReference type="AlphaFoldDB" id="A0AAV4LX28"/>
<dbReference type="GeneID" id="94195651"/>
<name>A0AAV4LX28_BABCB</name>
<gene>
    <name evidence="2" type="ORF">BcabD6B2_36050</name>
</gene>
<proteinExistence type="predicted"/>
<keyword evidence="3" id="KW-1185">Reference proteome</keyword>